<evidence type="ECO:0000313" key="6">
    <source>
        <dbReference type="Proteomes" id="UP001379533"/>
    </source>
</evidence>
<dbReference type="InterPro" id="IPR018170">
    <property type="entry name" value="Aldo/ket_reductase_CS"/>
</dbReference>
<dbReference type="EC" id="1.1.1.346" evidence="5"/>
<name>A0ABZ2K7M7_9BACT</name>
<dbReference type="RefSeq" id="WP_394845275.1">
    <property type="nucleotide sequence ID" value="NZ_CP089982.1"/>
</dbReference>
<dbReference type="PRINTS" id="PR00069">
    <property type="entry name" value="ALDKETRDTASE"/>
</dbReference>
<evidence type="ECO:0000256" key="2">
    <source>
        <dbReference type="ARBA" id="ARBA00022857"/>
    </source>
</evidence>
<dbReference type="PROSITE" id="PS00798">
    <property type="entry name" value="ALDOKETO_REDUCTASE_1"/>
    <property type="match status" value="1"/>
</dbReference>
<accession>A0ABZ2K7M7</accession>
<dbReference type="InterPro" id="IPR023210">
    <property type="entry name" value="NADP_OxRdtase_dom"/>
</dbReference>
<dbReference type="GO" id="GO:0016491">
    <property type="term" value="F:oxidoreductase activity"/>
    <property type="evidence" value="ECO:0007669"/>
    <property type="project" value="UniProtKB-KW"/>
</dbReference>
<reference evidence="5 6" key="1">
    <citation type="submission" date="2021-12" db="EMBL/GenBank/DDBJ databases">
        <title>Discovery of the Pendulisporaceae a myxobacterial family with distinct sporulation behavior and unique specialized metabolism.</title>
        <authorList>
            <person name="Garcia R."/>
            <person name="Popoff A."/>
            <person name="Bader C.D."/>
            <person name="Loehr J."/>
            <person name="Walesch S."/>
            <person name="Walt C."/>
            <person name="Boldt J."/>
            <person name="Bunk B."/>
            <person name="Haeckl F.J.F.P.J."/>
            <person name="Gunesch A.P."/>
            <person name="Birkelbach J."/>
            <person name="Nuebel U."/>
            <person name="Pietschmann T."/>
            <person name="Bach T."/>
            <person name="Mueller R."/>
        </authorList>
    </citation>
    <scope>NUCLEOTIDE SEQUENCE [LARGE SCALE GENOMIC DNA]</scope>
    <source>
        <strain evidence="5 6">MSr12523</strain>
    </source>
</reference>
<dbReference type="PIRSF" id="PIRSF000097">
    <property type="entry name" value="AKR"/>
    <property type="match status" value="1"/>
</dbReference>
<dbReference type="Proteomes" id="UP001379533">
    <property type="component" value="Chromosome"/>
</dbReference>
<proteinExistence type="inferred from homology"/>
<dbReference type="InterPro" id="IPR020471">
    <property type="entry name" value="AKR"/>
</dbReference>
<dbReference type="Gene3D" id="3.20.20.100">
    <property type="entry name" value="NADP-dependent oxidoreductase domain"/>
    <property type="match status" value="1"/>
</dbReference>
<dbReference type="PANTHER" id="PTHR43827:SF3">
    <property type="entry name" value="NADP-DEPENDENT OXIDOREDUCTASE DOMAIN-CONTAINING PROTEIN"/>
    <property type="match status" value="1"/>
</dbReference>
<keyword evidence="3 5" id="KW-0560">Oxidoreductase</keyword>
<organism evidence="5 6">
    <name type="scientific">Pendulispora brunnea</name>
    <dbReference type="NCBI Taxonomy" id="2905690"/>
    <lineage>
        <taxon>Bacteria</taxon>
        <taxon>Pseudomonadati</taxon>
        <taxon>Myxococcota</taxon>
        <taxon>Myxococcia</taxon>
        <taxon>Myxococcales</taxon>
        <taxon>Sorangiineae</taxon>
        <taxon>Pendulisporaceae</taxon>
        <taxon>Pendulispora</taxon>
    </lineage>
</organism>
<feature type="domain" description="NADP-dependent oxidoreductase" evidence="4">
    <location>
        <begin position="8"/>
        <end position="253"/>
    </location>
</feature>
<evidence type="ECO:0000256" key="1">
    <source>
        <dbReference type="ARBA" id="ARBA00007905"/>
    </source>
</evidence>
<comment type="similarity">
    <text evidence="1">Belongs to the aldo/keto reductase family.</text>
</comment>
<keyword evidence="2" id="KW-0521">NADP</keyword>
<dbReference type="SUPFAM" id="SSF51430">
    <property type="entry name" value="NAD(P)-linked oxidoreductase"/>
    <property type="match status" value="1"/>
</dbReference>
<dbReference type="InterPro" id="IPR036812">
    <property type="entry name" value="NAD(P)_OxRdtase_dom_sf"/>
</dbReference>
<dbReference type="EMBL" id="CP089982">
    <property type="protein sequence ID" value="WXA94664.1"/>
    <property type="molecule type" value="Genomic_DNA"/>
</dbReference>
<dbReference type="NCBIfam" id="NF008377">
    <property type="entry name" value="PRK11172.1"/>
    <property type="match status" value="1"/>
</dbReference>
<dbReference type="PANTHER" id="PTHR43827">
    <property type="entry name" value="2,5-DIKETO-D-GLUCONIC ACID REDUCTASE"/>
    <property type="match status" value="1"/>
</dbReference>
<evidence type="ECO:0000256" key="3">
    <source>
        <dbReference type="ARBA" id="ARBA00023002"/>
    </source>
</evidence>
<gene>
    <name evidence="5" type="primary">dkgB</name>
    <name evidence="5" type="ORF">LZC95_50635</name>
</gene>
<protein>
    <submittedName>
        <fullName evidence="5">2,5-didehydrogluconate reductase DkgB</fullName>
        <ecNumber evidence="5">1.1.1.346</ecNumber>
    </submittedName>
</protein>
<keyword evidence="6" id="KW-1185">Reference proteome</keyword>
<evidence type="ECO:0000313" key="5">
    <source>
        <dbReference type="EMBL" id="WXA94664.1"/>
    </source>
</evidence>
<sequence length="268" mass="29142">MTNTIPSMGLGTFRLQGEVVRQSVLDGLEVGYRHIDTAQIYENEADVGQAIAQSGIARGELFVTTKIWLENLGKDKLIPSLEASLDRLRMAQVDLTLIHWPSTDGKVPLAESLEALAQAKDAGLTKLIGISNFPIQLVDETLKVLDRGQVATNQVEVHPFLQNAELRAFSAKKGIHVTAYQPLAYGKVMSDPVLQSIAAKHGVTPAHVSIAWLLRLGMAVIPASTKKAHLKANLEAQKLVLDADDMARIATIDRGERLVSPDFAPAWD</sequence>
<evidence type="ECO:0000259" key="4">
    <source>
        <dbReference type="Pfam" id="PF00248"/>
    </source>
</evidence>
<dbReference type="PROSITE" id="PS00062">
    <property type="entry name" value="ALDOKETO_REDUCTASE_2"/>
    <property type="match status" value="1"/>
</dbReference>
<dbReference type="Pfam" id="PF00248">
    <property type="entry name" value="Aldo_ket_red"/>
    <property type="match status" value="1"/>
</dbReference>